<dbReference type="InterPro" id="IPR050109">
    <property type="entry name" value="HTH-type_TetR-like_transc_reg"/>
</dbReference>
<dbReference type="InterPro" id="IPR009057">
    <property type="entry name" value="Homeodomain-like_sf"/>
</dbReference>
<dbReference type="EMBL" id="CP101397">
    <property type="protein sequence ID" value="UTR82083.1"/>
    <property type="molecule type" value="Genomic_DNA"/>
</dbReference>
<dbReference type="Proteomes" id="UP001058236">
    <property type="component" value="Chromosome"/>
</dbReference>
<feature type="domain" description="HTH tetR-type" evidence="3">
    <location>
        <begin position="9"/>
        <end position="69"/>
    </location>
</feature>
<feature type="DNA-binding region" description="H-T-H motif" evidence="2">
    <location>
        <begin position="32"/>
        <end position="51"/>
    </location>
</feature>
<dbReference type="RefSeq" id="WP_019765935.1">
    <property type="nucleotide sequence ID" value="NZ_BMSP01000007.1"/>
</dbReference>
<dbReference type="PANTHER" id="PTHR30055:SF187">
    <property type="entry name" value="TRANSCRIPTIONAL REGULATORY PROTEIN"/>
    <property type="match status" value="1"/>
</dbReference>
<dbReference type="Gene3D" id="1.10.357.10">
    <property type="entry name" value="Tetracycline Repressor, domain 2"/>
    <property type="match status" value="1"/>
</dbReference>
<protein>
    <submittedName>
        <fullName evidence="4">TetR/AcrR family transcriptional regulator</fullName>
    </submittedName>
</protein>
<organism evidence="4 6">
    <name type="scientific">Streptomyces cavourensis</name>
    <dbReference type="NCBI Taxonomy" id="67258"/>
    <lineage>
        <taxon>Bacteria</taxon>
        <taxon>Bacillati</taxon>
        <taxon>Actinomycetota</taxon>
        <taxon>Actinomycetes</taxon>
        <taxon>Kitasatosporales</taxon>
        <taxon>Streptomycetaceae</taxon>
        <taxon>Streptomyces</taxon>
    </lineage>
</organism>
<name>A0AAD0Q3S6_9ACTN</name>
<dbReference type="PANTHER" id="PTHR30055">
    <property type="entry name" value="HTH-TYPE TRANSCRIPTIONAL REGULATOR RUTR"/>
    <property type="match status" value="1"/>
</dbReference>
<dbReference type="GO" id="GO:0000976">
    <property type="term" value="F:transcription cis-regulatory region binding"/>
    <property type="evidence" value="ECO:0007669"/>
    <property type="project" value="TreeGrafter"/>
</dbReference>
<evidence type="ECO:0000313" key="7">
    <source>
        <dbReference type="Proteomes" id="UP001058236"/>
    </source>
</evidence>
<keyword evidence="7" id="KW-1185">Reference proteome</keyword>
<dbReference type="PROSITE" id="PS50977">
    <property type="entry name" value="HTH_TETR_2"/>
    <property type="match status" value="1"/>
</dbReference>
<dbReference type="SUPFAM" id="SSF48498">
    <property type="entry name" value="Tetracyclin repressor-like, C-terminal domain"/>
    <property type="match status" value="1"/>
</dbReference>
<dbReference type="EMBL" id="CP030930">
    <property type="protein sequence ID" value="AXI71700.1"/>
    <property type="molecule type" value="Genomic_DNA"/>
</dbReference>
<gene>
    <name evidence="4" type="ORF">DTW94_10695</name>
    <name evidence="5" type="ORF">NLU04_28195</name>
</gene>
<reference evidence="5" key="2">
    <citation type="submission" date="2022-07" db="EMBL/GenBank/DDBJ databases">
        <title>Genomic of Streptomyces cavourensis F2.</title>
        <authorList>
            <person name="Hu S."/>
            <person name="Liang W."/>
        </authorList>
    </citation>
    <scope>NUCLEOTIDE SEQUENCE</scope>
    <source>
        <strain evidence="5">F2</strain>
    </source>
</reference>
<evidence type="ECO:0000313" key="6">
    <source>
        <dbReference type="Proteomes" id="UP000253779"/>
    </source>
</evidence>
<dbReference type="Proteomes" id="UP000253779">
    <property type="component" value="Chromosome"/>
</dbReference>
<evidence type="ECO:0000313" key="5">
    <source>
        <dbReference type="EMBL" id="UTR82083.1"/>
    </source>
</evidence>
<dbReference type="InterPro" id="IPR001647">
    <property type="entry name" value="HTH_TetR"/>
</dbReference>
<proteinExistence type="predicted"/>
<reference evidence="4 6" key="1">
    <citation type="submission" date="2018-07" db="EMBL/GenBank/DDBJ databases">
        <title>Complete genome sequence of soil actinomycete Streptomyces cavourensis tj430.</title>
        <authorList>
            <person name="Wang P."/>
            <person name="Huang Y."/>
        </authorList>
    </citation>
    <scope>NUCLEOTIDE SEQUENCE [LARGE SCALE GENOMIC DNA]</scope>
    <source>
        <strain evidence="4 6">TJ430</strain>
    </source>
</reference>
<evidence type="ECO:0000256" key="1">
    <source>
        <dbReference type="ARBA" id="ARBA00023125"/>
    </source>
</evidence>
<evidence type="ECO:0000259" key="3">
    <source>
        <dbReference type="PROSITE" id="PS50977"/>
    </source>
</evidence>
<dbReference type="KEGG" id="scav:CVT27_10425"/>
<keyword evidence="1 2" id="KW-0238">DNA-binding</keyword>
<dbReference type="GO" id="GO:0003700">
    <property type="term" value="F:DNA-binding transcription factor activity"/>
    <property type="evidence" value="ECO:0007669"/>
    <property type="project" value="TreeGrafter"/>
</dbReference>
<accession>A0AAD0Q3S6</accession>
<evidence type="ECO:0000256" key="2">
    <source>
        <dbReference type="PROSITE-ProRule" id="PRU00335"/>
    </source>
</evidence>
<dbReference type="Pfam" id="PF00440">
    <property type="entry name" value="TetR_N"/>
    <property type="match status" value="1"/>
</dbReference>
<sequence>MTPKQQRGEATVDRLLTTALQVHTSCGRQGFTVNAVTAASGVSLGSLYHHFGSFDGLAAQLYLRCMGQLCDEVFAGLTRTRTVRAGVRAIVQHYLRFTEEHRDIALFLHASAYSGHLTAHAQEIRAFKETKFAAIADWLRPHVESGAVLPLPTPILEVLVMGPVEETARRWLSSTYDIDLRQAARILPDRIWASLRPLPDGAEPEPPV</sequence>
<dbReference type="AlphaFoldDB" id="A0AAD0Q3S6"/>
<evidence type="ECO:0000313" key="4">
    <source>
        <dbReference type="EMBL" id="AXI71700.1"/>
    </source>
</evidence>
<dbReference type="SUPFAM" id="SSF46689">
    <property type="entry name" value="Homeodomain-like"/>
    <property type="match status" value="1"/>
</dbReference>
<dbReference type="GeneID" id="97758399"/>
<dbReference type="InterPro" id="IPR036271">
    <property type="entry name" value="Tet_transcr_reg_TetR-rel_C_sf"/>
</dbReference>